<dbReference type="CDD" id="cd00732">
    <property type="entry name" value="CheW"/>
    <property type="match status" value="1"/>
</dbReference>
<dbReference type="SUPFAM" id="SSF50341">
    <property type="entry name" value="CheW-like"/>
    <property type="match status" value="1"/>
</dbReference>
<dbReference type="Gene3D" id="2.40.50.180">
    <property type="entry name" value="CheA-289, Domain 4"/>
    <property type="match status" value="1"/>
</dbReference>
<dbReference type="PANTHER" id="PTHR22617:SF41">
    <property type="entry name" value="CHEMOTAXIS SIGNAL TRANSDUCTION SYSTEM ADAPTOR PROTEIN CHEW"/>
    <property type="match status" value="1"/>
</dbReference>
<dbReference type="Pfam" id="PF01584">
    <property type="entry name" value="CheW"/>
    <property type="match status" value="1"/>
</dbReference>
<dbReference type="Gene3D" id="2.30.30.40">
    <property type="entry name" value="SH3 Domains"/>
    <property type="match status" value="1"/>
</dbReference>
<protein>
    <submittedName>
        <fullName evidence="2">Chemotaxis protein CheW</fullName>
    </submittedName>
</protein>
<reference evidence="3" key="1">
    <citation type="submission" date="2012-11" db="EMBL/GenBank/DDBJ databases">
        <authorList>
            <person name="Lucero-Rivera Y.E."/>
            <person name="Tovar-Ramirez D."/>
        </authorList>
    </citation>
    <scope>NUCLEOTIDE SEQUENCE [LARGE SCALE GENOMIC DNA]</scope>
    <source>
        <strain evidence="3">Araruama</strain>
    </source>
</reference>
<dbReference type="AlphaFoldDB" id="A0A1V1PGL1"/>
<dbReference type="GO" id="GO:0005829">
    <property type="term" value="C:cytosol"/>
    <property type="evidence" value="ECO:0007669"/>
    <property type="project" value="TreeGrafter"/>
</dbReference>
<dbReference type="Proteomes" id="UP000189670">
    <property type="component" value="Unassembled WGS sequence"/>
</dbReference>
<dbReference type="InterPro" id="IPR002545">
    <property type="entry name" value="CheW-lke_dom"/>
</dbReference>
<dbReference type="GO" id="GO:0006935">
    <property type="term" value="P:chemotaxis"/>
    <property type="evidence" value="ECO:0007669"/>
    <property type="project" value="InterPro"/>
</dbReference>
<dbReference type="PROSITE" id="PS50851">
    <property type="entry name" value="CHEW"/>
    <property type="match status" value="1"/>
</dbReference>
<dbReference type="PANTHER" id="PTHR22617">
    <property type="entry name" value="CHEMOTAXIS SENSOR HISTIDINE KINASE-RELATED"/>
    <property type="match status" value="1"/>
</dbReference>
<proteinExistence type="predicted"/>
<dbReference type="InterPro" id="IPR036061">
    <property type="entry name" value="CheW-like_dom_sf"/>
</dbReference>
<accession>A0A1V1PGL1</accession>
<feature type="domain" description="CheW-like" evidence="1">
    <location>
        <begin position="25"/>
        <end position="169"/>
    </location>
</feature>
<dbReference type="InterPro" id="IPR039315">
    <property type="entry name" value="CheW"/>
</dbReference>
<gene>
    <name evidence="2" type="ORF">OMM_06645</name>
</gene>
<dbReference type="GO" id="GO:0007165">
    <property type="term" value="P:signal transduction"/>
    <property type="evidence" value="ECO:0007669"/>
    <property type="project" value="InterPro"/>
</dbReference>
<name>A0A1V1PGL1_9BACT</name>
<sequence>MKQITHRKSDEIRRPPMTKDTIKDISQYLTLSLADEIFAIDVFQVREVLDMAEITKVPQSPEFMRGVINVRGSVVPVVDLRLKFGLEQINTTRDTRIIVMELQLDDDIAVIGSIADSVKEVIELSASQIENPPKLGKKWRSEVIRGVGKRDDKFILILDVNLVFSSDELVTMITES</sequence>
<dbReference type="SMART" id="SM00260">
    <property type="entry name" value="CheW"/>
    <property type="match status" value="1"/>
</dbReference>
<dbReference type="EMBL" id="ATBP01000031">
    <property type="protein sequence ID" value="ETR73930.1"/>
    <property type="molecule type" value="Genomic_DNA"/>
</dbReference>
<evidence type="ECO:0000259" key="1">
    <source>
        <dbReference type="PROSITE" id="PS50851"/>
    </source>
</evidence>
<organism evidence="2 3">
    <name type="scientific">Candidatus Magnetoglobus multicellularis str. Araruama</name>
    <dbReference type="NCBI Taxonomy" id="890399"/>
    <lineage>
        <taxon>Bacteria</taxon>
        <taxon>Pseudomonadati</taxon>
        <taxon>Thermodesulfobacteriota</taxon>
        <taxon>Desulfobacteria</taxon>
        <taxon>Desulfobacterales</taxon>
        <taxon>Desulfobacteraceae</taxon>
        <taxon>Candidatus Magnetoglobus</taxon>
    </lineage>
</organism>
<comment type="caution">
    <text evidence="2">The sequence shown here is derived from an EMBL/GenBank/DDBJ whole genome shotgun (WGS) entry which is preliminary data.</text>
</comment>
<evidence type="ECO:0000313" key="3">
    <source>
        <dbReference type="Proteomes" id="UP000189670"/>
    </source>
</evidence>
<evidence type="ECO:0000313" key="2">
    <source>
        <dbReference type="EMBL" id="ETR73930.1"/>
    </source>
</evidence>